<dbReference type="GO" id="GO:0009903">
    <property type="term" value="P:chloroplast avoidance movement"/>
    <property type="evidence" value="ECO:0000318"/>
    <property type="project" value="GO_Central"/>
</dbReference>
<evidence type="ECO:0000256" key="2">
    <source>
        <dbReference type="ARBA" id="ARBA00023054"/>
    </source>
</evidence>
<dbReference type="GeneID" id="123449177"/>
<proteinExistence type="inferred from homology"/>
<feature type="coiled-coil region" evidence="3">
    <location>
        <begin position="194"/>
        <end position="228"/>
    </location>
</feature>
<name>A0A8I6WXJ3_HORVV</name>
<keyword evidence="6" id="KW-1185">Reference proteome</keyword>
<dbReference type="Gramene" id="HORVU.MOREX.r3.1HG0083640.1">
    <property type="protein sequence ID" value="HORVU.MOREX.r3.1HG0083640.1"/>
    <property type="gene ID" value="HORVU.MOREX.r3.1HG0083640"/>
</dbReference>
<feature type="region of interest" description="Disordered" evidence="4">
    <location>
        <begin position="269"/>
        <end position="294"/>
    </location>
</feature>
<evidence type="ECO:0000313" key="5">
    <source>
        <dbReference type="EnsemblPlants" id="HORVU.MOREX.r3.1HG0083640.1"/>
    </source>
</evidence>
<accession>A0A8I6WXJ3</accession>
<sequence length="650" mass="70089">MAAMEGARVRAARGYGGGNESVSVGDGMSIFGQSQSQSQSIDVRRRGKPRRRATLPKVVKNVSYDVKQVARSGSGTDRLPHRRLAATPEKETHKEKARVDPELFAGKTLEQLVEQADAKQLVEKADAKEGLEKERAHAVVAAEPELPAVMAKKQLERQGSRRSELLKGPRANVGGLAVDVGGARPMESSGGATYAEVMRELGRVKRELRELQREVKAAREAKAGMAVAEEDAASASSAATRSAGSVVALGAKERNEANEARVAFELTGAGRSSTREREEEVTRWTPPTMGLQRGAAMSRASVSSELEAWLTAASSDDRRLRHGFGHSSDSEITDEGHDSSPSLQAAEAKLGMARAELESAKGESIQFTASMERTRTEAARLAEEINRLEEQEKKAGAQVRQLEAALRDAKCRLGAVTAADEMAGEILADLEATLQQLEEETEAAEKEKALMEPESRCVQDDADSVDAEIAAAEQRIRGSIRELEAARASEAAATERLRAAVESVALERASMAPRRSGNVTLPRFEYEYLTGRAEVVRAVADKKVAAAEAWVEARRAGEKEMIMRAEAIERELGVGEAAAVDDESAAEQQRPRDGLQRAHTSRRAAMVKGSSAATSRRKTPSPPPLARHPRGQALAIRSYLKLVGGKCTRP</sequence>
<comment type="similarity">
    <text evidence="1">Belongs to the WEB family.</text>
</comment>
<feature type="compositionally biased region" description="Basic and acidic residues" evidence="4">
    <location>
        <begin position="273"/>
        <end position="282"/>
    </location>
</feature>
<evidence type="ECO:0000256" key="1">
    <source>
        <dbReference type="ARBA" id="ARBA00005485"/>
    </source>
</evidence>
<dbReference type="Gene3D" id="1.10.287.1490">
    <property type="match status" value="1"/>
</dbReference>
<dbReference type="OrthoDB" id="685331at2759"/>
<dbReference type="Pfam" id="PF05701">
    <property type="entry name" value="WEMBL"/>
    <property type="match status" value="1"/>
</dbReference>
<keyword evidence="2 3" id="KW-0175">Coiled coil</keyword>
<dbReference type="InterPro" id="IPR008545">
    <property type="entry name" value="Web"/>
</dbReference>
<protein>
    <submittedName>
        <fullName evidence="5">Uncharacterized protein</fullName>
    </submittedName>
</protein>
<evidence type="ECO:0000256" key="3">
    <source>
        <dbReference type="SAM" id="Coils"/>
    </source>
</evidence>
<reference evidence="6" key="1">
    <citation type="journal article" date="2012" name="Nature">
        <title>A physical, genetic and functional sequence assembly of the barley genome.</title>
        <authorList>
            <consortium name="The International Barley Genome Sequencing Consortium"/>
            <person name="Mayer K.F."/>
            <person name="Waugh R."/>
            <person name="Brown J.W."/>
            <person name="Schulman A."/>
            <person name="Langridge P."/>
            <person name="Platzer M."/>
            <person name="Fincher G.B."/>
            <person name="Muehlbauer G.J."/>
            <person name="Sato K."/>
            <person name="Close T.J."/>
            <person name="Wise R.P."/>
            <person name="Stein N."/>
        </authorList>
    </citation>
    <scope>NUCLEOTIDE SEQUENCE [LARGE SCALE GENOMIC DNA]</scope>
    <source>
        <strain evidence="6">cv. Morex</strain>
    </source>
</reference>
<evidence type="ECO:0000256" key="4">
    <source>
        <dbReference type="SAM" id="MobiDB-lite"/>
    </source>
</evidence>
<organism evidence="5 6">
    <name type="scientific">Hordeum vulgare subsp. vulgare</name>
    <name type="common">Domesticated barley</name>
    <dbReference type="NCBI Taxonomy" id="112509"/>
    <lineage>
        <taxon>Eukaryota</taxon>
        <taxon>Viridiplantae</taxon>
        <taxon>Streptophyta</taxon>
        <taxon>Embryophyta</taxon>
        <taxon>Tracheophyta</taxon>
        <taxon>Spermatophyta</taxon>
        <taxon>Magnoliopsida</taxon>
        <taxon>Liliopsida</taxon>
        <taxon>Poales</taxon>
        <taxon>Poaceae</taxon>
        <taxon>BOP clade</taxon>
        <taxon>Pooideae</taxon>
        <taxon>Triticodae</taxon>
        <taxon>Triticeae</taxon>
        <taxon>Hordeinae</taxon>
        <taxon>Hordeum</taxon>
    </lineage>
</organism>
<dbReference type="AlphaFoldDB" id="A0A8I6WXJ3"/>
<dbReference type="GO" id="GO:0005829">
    <property type="term" value="C:cytosol"/>
    <property type="evidence" value="ECO:0000318"/>
    <property type="project" value="GO_Central"/>
</dbReference>
<dbReference type="GO" id="GO:0009904">
    <property type="term" value="P:chloroplast accumulation movement"/>
    <property type="evidence" value="ECO:0000318"/>
    <property type="project" value="GO_Central"/>
</dbReference>
<dbReference type="KEGG" id="hvg:123449177"/>
<feature type="region of interest" description="Disordered" evidence="4">
    <location>
        <begin position="320"/>
        <end position="345"/>
    </location>
</feature>
<evidence type="ECO:0000313" key="6">
    <source>
        <dbReference type="Proteomes" id="UP000011116"/>
    </source>
</evidence>
<dbReference type="PANTHER" id="PTHR32054">
    <property type="entry name" value="HEAVY CHAIN, PUTATIVE, EXPRESSED-RELATED-RELATED"/>
    <property type="match status" value="1"/>
</dbReference>
<dbReference type="SMR" id="A0A8I6WXJ3"/>
<feature type="region of interest" description="Disordered" evidence="4">
    <location>
        <begin position="69"/>
        <end position="102"/>
    </location>
</feature>
<dbReference type="Gramene" id="HORVU.MOREX.r2.1HG0068720.1">
    <property type="protein sequence ID" value="HORVU.MOREX.r2.1HG0068720.1"/>
    <property type="gene ID" value="HORVU.MOREX.r2.1HG0068720"/>
</dbReference>
<feature type="region of interest" description="Disordered" evidence="4">
    <location>
        <begin position="1"/>
        <end position="55"/>
    </location>
</feature>
<gene>
    <name evidence="5" type="primary">LOC123449177</name>
</gene>
<reference evidence="5" key="3">
    <citation type="submission" date="2022-01" db="UniProtKB">
        <authorList>
            <consortium name="EnsemblPlants"/>
        </authorList>
    </citation>
    <scope>IDENTIFICATION</scope>
    <source>
        <strain evidence="5">subsp. vulgare</strain>
    </source>
</reference>
<feature type="compositionally biased region" description="Basic residues" evidence="4">
    <location>
        <begin position="45"/>
        <end position="54"/>
    </location>
</feature>
<dbReference type="EnsemblPlants" id="HORVU.MOREX.r3.1HG0083640.1">
    <property type="protein sequence ID" value="HORVU.MOREX.r3.1HG0083640.1"/>
    <property type="gene ID" value="HORVU.MOREX.r3.1HG0083640"/>
</dbReference>
<dbReference type="Proteomes" id="UP000011116">
    <property type="component" value="Chromosome 1H"/>
</dbReference>
<feature type="compositionally biased region" description="Basic and acidic residues" evidence="4">
    <location>
        <begin position="88"/>
        <end position="101"/>
    </location>
</feature>
<reference evidence="5" key="2">
    <citation type="submission" date="2020-10" db="EMBL/GenBank/DDBJ databases">
        <authorList>
            <person name="Scholz U."/>
            <person name="Mascher M."/>
            <person name="Fiebig A."/>
        </authorList>
    </citation>
    <scope>NUCLEOTIDE SEQUENCE [LARGE SCALE GENOMIC DNA]</scope>
    <source>
        <strain evidence="5">cv. Morex</strain>
    </source>
</reference>
<feature type="region of interest" description="Disordered" evidence="4">
    <location>
        <begin position="579"/>
        <end position="631"/>
    </location>
</feature>
<dbReference type="PANTHER" id="PTHR32054:SF76">
    <property type="entry name" value="OS05G0550100 PROTEIN"/>
    <property type="match status" value="1"/>
</dbReference>
<dbReference type="RefSeq" id="XP_044982226.1">
    <property type="nucleotide sequence ID" value="XM_045126291.1"/>
</dbReference>